<accession>A0A518HT10</accession>
<keyword evidence="4 8" id="KW-0560">Oxidoreductase</keyword>
<dbReference type="SUPFAM" id="SSF51735">
    <property type="entry name" value="NAD(P)-binding Rossmann-fold domains"/>
    <property type="match status" value="1"/>
</dbReference>
<dbReference type="Pfam" id="PF00107">
    <property type="entry name" value="ADH_zinc_N"/>
    <property type="match status" value="1"/>
</dbReference>
<gene>
    <name evidence="8" type="primary">adh</name>
    <name evidence="8" type="ORF">Enr13x_38270</name>
</gene>
<dbReference type="PANTHER" id="PTHR42813:SF2">
    <property type="entry name" value="DEHYDROGENASE, ZINC-CONTAINING, PUTATIVE (AFU_ORTHOLOGUE AFUA_2G02810)-RELATED"/>
    <property type="match status" value="1"/>
</dbReference>
<reference evidence="8 9" key="1">
    <citation type="submission" date="2019-03" db="EMBL/GenBank/DDBJ databases">
        <title>Deep-cultivation of Planctomycetes and their phenomic and genomic characterization uncovers novel biology.</title>
        <authorList>
            <person name="Wiegand S."/>
            <person name="Jogler M."/>
            <person name="Boedeker C."/>
            <person name="Pinto D."/>
            <person name="Vollmers J."/>
            <person name="Rivas-Marin E."/>
            <person name="Kohn T."/>
            <person name="Peeters S.H."/>
            <person name="Heuer A."/>
            <person name="Rast P."/>
            <person name="Oberbeckmann S."/>
            <person name="Bunk B."/>
            <person name="Jeske O."/>
            <person name="Meyerdierks A."/>
            <person name="Storesund J.E."/>
            <person name="Kallscheuer N."/>
            <person name="Luecker S."/>
            <person name="Lage O.M."/>
            <person name="Pohl T."/>
            <person name="Merkel B.J."/>
            <person name="Hornburger P."/>
            <person name="Mueller R.-W."/>
            <person name="Bruemmer F."/>
            <person name="Labrenz M."/>
            <person name="Spormann A.M."/>
            <person name="Op den Camp H."/>
            <person name="Overmann J."/>
            <person name="Amann R."/>
            <person name="Jetten M.S.M."/>
            <person name="Mascher T."/>
            <person name="Medema M.H."/>
            <person name="Devos D.P."/>
            <person name="Kaster A.-K."/>
            <person name="Ovreas L."/>
            <person name="Rohde M."/>
            <person name="Galperin M.Y."/>
            <person name="Jogler C."/>
        </authorList>
    </citation>
    <scope>NUCLEOTIDE SEQUENCE [LARGE SCALE GENOMIC DNA]</scope>
    <source>
        <strain evidence="8 9">Enr13</strain>
    </source>
</reference>
<dbReference type="GO" id="GO:0008270">
    <property type="term" value="F:zinc ion binding"/>
    <property type="evidence" value="ECO:0007669"/>
    <property type="project" value="InterPro"/>
</dbReference>
<dbReference type="Gene3D" id="3.90.180.10">
    <property type="entry name" value="Medium-chain alcohol dehydrogenases, catalytic domain"/>
    <property type="match status" value="1"/>
</dbReference>
<comment type="similarity">
    <text evidence="5">Belongs to the zinc-containing alcohol dehydrogenase family.</text>
</comment>
<dbReference type="Proteomes" id="UP000319004">
    <property type="component" value="Chromosome"/>
</dbReference>
<evidence type="ECO:0000256" key="4">
    <source>
        <dbReference type="ARBA" id="ARBA00023002"/>
    </source>
</evidence>
<evidence type="ECO:0000256" key="1">
    <source>
        <dbReference type="ARBA" id="ARBA00001947"/>
    </source>
</evidence>
<dbReference type="InterPro" id="IPR011032">
    <property type="entry name" value="GroES-like_sf"/>
</dbReference>
<dbReference type="PROSITE" id="PS00059">
    <property type="entry name" value="ADH_ZINC"/>
    <property type="match status" value="1"/>
</dbReference>
<evidence type="ECO:0000259" key="7">
    <source>
        <dbReference type="Pfam" id="PF08240"/>
    </source>
</evidence>
<dbReference type="InterPro" id="IPR013149">
    <property type="entry name" value="ADH-like_C"/>
</dbReference>
<dbReference type="SUPFAM" id="SSF50129">
    <property type="entry name" value="GroES-like"/>
    <property type="match status" value="1"/>
</dbReference>
<dbReference type="EMBL" id="CP037423">
    <property type="protein sequence ID" value="QDV43966.1"/>
    <property type="molecule type" value="Genomic_DNA"/>
</dbReference>
<evidence type="ECO:0000256" key="2">
    <source>
        <dbReference type="ARBA" id="ARBA00022723"/>
    </source>
</evidence>
<feature type="domain" description="Alcohol dehydrogenase-like N-terminal" evidence="7">
    <location>
        <begin position="26"/>
        <end position="140"/>
    </location>
</feature>
<evidence type="ECO:0000256" key="5">
    <source>
        <dbReference type="RuleBase" id="RU361277"/>
    </source>
</evidence>
<dbReference type="OrthoDB" id="239596at2"/>
<protein>
    <submittedName>
        <fullName evidence="8">NADP-dependent isopropanol dehydrogenase</fullName>
        <ecNumber evidence="8">1.1.1.80</ecNumber>
    </submittedName>
</protein>
<keyword evidence="3 5" id="KW-0862">Zinc</keyword>
<dbReference type="InterPro" id="IPR013154">
    <property type="entry name" value="ADH-like_N"/>
</dbReference>
<dbReference type="Pfam" id="PF08240">
    <property type="entry name" value="ADH_N"/>
    <property type="match status" value="1"/>
</dbReference>
<proteinExistence type="inferred from homology"/>
<name>A0A518HT10_9BACT</name>
<dbReference type="PANTHER" id="PTHR42813">
    <property type="entry name" value="ZINC-TYPE ALCOHOL DEHYDROGENASE-LIKE"/>
    <property type="match status" value="1"/>
</dbReference>
<keyword evidence="2 5" id="KW-0479">Metal-binding</keyword>
<dbReference type="Gene3D" id="3.40.50.720">
    <property type="entry name" value="NAD(P)-binding Rossmann-like Domain"/>
    <property type="match status" value="1"/>
</dbReference>
<dbReference type="InterPro" id="IPR036291">
    <property type="entry name" value="NAD(P)-bd_dom_sf"/>
</dbReference>
<sequence length="351" mass="37532">MRAVCFQSVQEVSVQSIPDAKLDASTDAVVEVELAGLCGSDLHPYFGREVGLDRGTVMGHEFVGRVVEVGEAVREIAIGDRVCSPFTTNCGTCFYCRRGLTSRCPSGQLFGWRQNADGLHGGQAERVRVPLADGTLMKVPEGLHGEAALLLGDNLSTGYFGASMAIDPQSVQEDVFAIVGCGTVGLLAIESARRMGARNLFAVDPNAARLRIAEQLGATVFESAEDVVSAVHSATDGRGADGVMEFVGLPKAQALAYQLIRPGGRMSVIGCHCTPGFAFSPAQAYDKNLTYRTGRCPARSYMDVLPELLLNEPMDLSWCFTHRFGVEDAEEAYQTFAGGKDGCVKAVLEFC</sequence>
<comment type="cofactor">
    <cofactor evidence="1 5">
        <name>Zn(2+)</name>
        <dbReference type="ChEBI" id="CHEBI:29105"/>
    </cofactor>
</comment>
<dbReference type="GO" id="GO:0050009">
    <property type="term" value="F:isopropanol dehydrogenase (NADP+) activity"/>
    <property type="evidence" value="ECO:0007669"/>
    <property type="project" value="UniProtKB-EC"/>
</dbReference>
<organism evidence="8 9">
    <name type="scientific">Stieleria neptunia</name>
    <dbReference type="NCBI Taxonomy" id="2527979"/>
    <lineage>
        <taxon>Bacteria</taxon>
        <taxon>Pseudomonadati</taxon>
        <taxon>Planctomycetota</taxon>
        <taxon>Planctomycetia</taxon>
        <taxon>Pirellulales</taxon>
        <taxon>Pirellulaceae</taxon>
        <taxon>Stieleria</taxon>
    </lineage>
</organism>
<dbReference type="KEGG" id="snep:Enr13x_38270"/>
<evidence type="ECO:0000313" key="8">
    <source>
        <dbReference type="EMBL" id="QDV43966.1"/>
    </source>
</evidence>
<keyword evidence="9" id="KW-1185">Reference proteome</keyword>
<feature type="domain" description="Alcohol dehydrogenase-like C-terminal" evidence="6">
    <location>
        <begin position="184"/>
        <end position="293"/>
    </location>
</feature>
<evidence type="ECO:0000259" key="6">
    <source>
        <dbReference type="Pfam" id="PF00107"/>
    </source>
</evidence>
<dbReference type="InterPro" id="IPR002328">
    <property type="entry name" value="ADH_Zn_CS"/>
</dbReference>
<dbReference type="AlphaFoldDB" id="A0A518HT10"/>
<dbReference type="EC" id="1.1.1.80" evidence="8"/>
<evidence type="ECO:0000313" key="9">
    <source>
        <dbReference type="Proteomes" id="UP000319004"/>
    </source>
</evidence>
<evidence type="ECO:0000256" key="3">
    <source>
        <dbReference type="ARBA" id="ARBA00022833"/>
    </source>
</evidence>